<dbReference type="HAMAP" id="MF_00373">
    <property type="entry name" value="Ribosomal_bL28"/>
    <property type="match status" value="1"/>
</dbReference>
<dbReference type="AlphaFoldDB" id="A0A1F6CN72"/>
<dbReference type="GO" id="GO:0005840">
    <property type="term" value="C:ribosome"/>
    <property type="evidence" value="ECO:0007669"/>
    <property type="project" value="UniProtKB-KW"/>
</dbReference>
<evidence type="ECO:0000256" key="6">
    <source>
        <dbReference type="SAM" id="MobiDB-lite"/>
    </source>
</evidence>
<dbReference type="Pfam" id="PF00830">
    <property type="entry name" value="Ribosomal_L28"/>
    <property type="match status" value="1"/>
</dbReference>
<keyword evidence="2 5" id="KW-0689">Ribosomal protein</keyword>
<dbReference type="InterPro" id="IPR050096">
    <property type="entry name" value="Bacterial_rp_bL28"/>
</dbReference>
<gene>
    <name evidence="5" type="primary">rpmB</name>
    <name evidence="7" type="ORF">A2704_06875</name>
</gene>
<evidence type="ECO:0000256" key="1">
    <source>
        <dbReference type="ARBA" id="ARBA00008760"/>
    </source>
</evidence>
<evidence type="ECO:0000256" key="2">
    <source>
        <dbReference type="ARBA" id="ARBA00022980"/>
    </source>
</evidence>
<keyword evidence="3 5" id="KW-0687">Ribonucleoprotein</keyword>
<accession>A0A1F6CN72</accession>
<dbReference type="InterPro" id="IPR034704">
    <property type="entry name" value="Ribosomal_bL28/bL31-like_sf"/>
</dbReference>
<dbReference type="PANTHER" id="PTHR39080:SF1">
    <property type="entry name" value="LARGE RIBOSOMAL SUBUNIT PROTEIN BL28A"/>
    <property type="match status" value="1"/>
</dbReference>
<evidence type="ECO:0000256" key="3">
    <source>
        <dbReference type="ARBA" id="ARBA00023274"/>
    </source>
</evidence>
<dbReference type="GO" id="GO:1990904">
    <property type="term" value="C:ribonucleoprotein complex"/>
    <property type="evidence" value="ECO:0007669"/>
    <property type="project" value="UniProtKB-KW"/>
</dbReference>
<organism evidence="7 8">
    <name type="scientific">Candidatus Kaiserbacteria bacterium RIFCSPHIGHO2_01_FULL_54_36b</name>
    <dbReference type="NCBI Taxonomy" id="1798483"/>
    <lineage>
        <taxon>Bacteria</taxon>
        <taxon>Candidatus Kaiseribacteriota</taxon>
    </lineage>
</organism>
<reference evidence="7 8" key="1">
    <citation type="journal article" date="2016" name="Nat. Commun.">
        <title>Thousands of microbial genomes shed light on interconnected biogeochemical processes in an aquifer system.</title>
        <authorList>
            <person name="Anantharaman K."/>
            <person name="Brown C.T."/>
            <person name="Hug L.A."/>
            <person name="Sharon I."/>
            <person name="Castelle C.J."/>
            <person name="Probst A.J."/>
            <person name="Thomas B.C."/>
            <person name="Singh A."/>
            <person name="Wilkins M.J."/>
            <person name="Karaoz U."/>
            <person name="Brodie E.L."/>
            <person name="Williams K.H."/>
            <person name="Hubbard S.S."/>
            <person name="Banfield J.F."/>
        </authorList>
    </citation>
    <scope>NUCLEOTIDE SEQUENCE [LARGE SCALE GENOMIC DNA]</scope>
</reference>
<dbReference type="Gene3D" id="2.30.170.40">
    <property type="entry name" value="Ribosomal protein L28/L24"/>
    <property type="match status" value="1"/>
</dbReference>
<protein>
    <recommendedName>
        <fullName evidence="4 5">Large ribosomal subunit protein bL28</fullName>
    </recommendedName>
</protein>
<feature type="region of interest" description="Disordered" evidence="6">
    <location>
        <begin position="1"/>
        <end position="23"/>
    </location>
</feature>
<dbReference type="InterPro" id="IPR037147">
    <property type="entry name" value="Ribosomal_bL28_sf"/>
</dbReference>
<evidence type="ECO:0000256" key="4">
    <source>
        <dbReference type="ARBA" id="ARBA00035174"/>
    </source>
</evidence>
<proteinExistence type="inferred from homology"/>
<evidence type="ECO:0000256" key="5">
    <source>
        <dbReference type="HAMAP-Rule" id="MF_00373"/>
    </source>
</evidence>
<dbReference type="GO" id="GO:0006412">
    <property type="term" value="P:translation"/>
    <property type="evidence" value="ECO:0007669"/>
    <property type="project" value="UniProtKB-UniRule"/>
</dbReference>
<dbReference type="EMBL" id="MFKW01000045">
    <property type="protein sequence ID" value="OGG50654.1"/>
    <property type="molecule type" value="Genomic_DNA"/>
</dbReference>
<sequence>MARICSLSGKRPRSGYSVSHSQQRTKRWFTPNVHTKRVFNPATGTFMKVTLAASALRTLAKWQKAGKTYDLRKLIEAK</sequence>
<evidence type="ECO:0000313" key="8">
    <source>
        <dbReference type="Proteomes" id="UP000176445"/>
    </source>
</evidence>
<dbReference type="InterPro" id="IPR026569">
    <property type="entry name" value="Ribosomal_bL28"/>
</dbReference>
<evidence type="ECO:0000313" key="7">
    <source>
        <dbReference type="EMBL" id="OGG50654.1"/>
    </source>
</evidence>
<comment type="caution">
    <text evidence="7">The sequence shown here is derived from an EMBL/GenBank/DDBJ whole genome shotgun (WGS) entry which is preliminary data.</text>
</comment>
<dbReference type="Proteomes" id="UP000176445">
    <property type="component" value="Unassembled WGS sequence"/>
</dbReference>
<dbReference type="PANTHER" id="PTHR39080">
    <property type="entry name" value="50S RIBOSOMAL PROTEIN L28"/>
    <property type="match status" value="1"/>
</dbReference>
<dbReference type="GO" id="GO:0003735">
    <property type="term" value="F:structural constituent of ribosome"/>
    <property type="evidence" value="ECO:0007669"/>
    <property type="project" value="InterPro"/>
</dbReference>
<comment type="similarity">
    <text evidence="1 5">Belongs to the bacterial ribosomal protein bL28 family.</text>
</comment>
<dbReference type="SUPFAM" id="SSF143800">
    <property type="entry name" value="L28p-like"/>
    <property type="match status" value="1"/>
</dbReference>
<dbReference type="InterPro" id="IPR001383">
    <property type="entry name" value="Ribosomal_bL28_bact-type"/>
</dbReference>
<dbReference type="NCBIfam" id="TIGR00009">
    <property type="entry name" value="L28"/>
    <property type="match status" value="1"/>
</dbReference>
<name>A0A1F6CN72_9BACT</name>